<evidence type="ECO:0000313" key="1">
    <source>
        <dbReference type="EMBL" id="KAB2815580.1"/>
    </source>
</evidence>
<dbReference type="RefSeq" id="WP_151693010.1">
    <property type="nucleotide sequence ID" value="NZ_BMGX01000001.1"/>
</dbReference>
<reference evidence="1 2" key="1">
    <citation type="submission" date="2019-10" db="EMBL/GenBank/DDBJ databases">
        <title>Genome sequence of Phaeocystidibacter marisrubri JCM30614 (type strain).</title>
        <authorList>
            <person name="Bowman J.P."/>
        </authorList>
    </citation>
    <scope>NUCLEOTIDE SEQUENCE [LARGE SCALE GENOMIC DNA]</scope>
    <source>
        <strain evidence="1 2">JCM 30614</strain>
    </source>
</reference>
<gene>
    <name evidence="1" type="ORF">F8C82_07710</name>
</gene>
<evidence type="ECO:0000313" key="2">
    <source>
        <dbReference type="Proteomes" id="UP000484164"/>
    </source>
</evidence>
<dbReference type="AlphaFoldDB" id="A0A6L3ZD29"/>
<protein>
    <submittedName>
        <fullName evidence="1">Uncharacterized protein</fullName>
    </submittedName>
</protein>
<accession>A0A6L3ZD29</accession>
<dbReference type="Proteomes" id="UP000484164">
    <property type="component" value="Unassembled WGS sequence"/>
</dbReference>
<keyword evidence="2" id="KW-1185">Reference proteome</keyword>
<comment type="caution">
    <text evidence="1">The sequence shown here is derived from an EMBL/GenBank/DDBJ whole genome shotgun (WGS) entry which is preliminary data.</text>
</comment>
<organism evidence="1 2">
    <name type="scientific">Phaeocystidibacter marisrubri</name>
    <dbReference type="NCBI Taxonomy" id="1577780"/>
    <lineage>
        <taxon>Bacteria</taxon>
        <taxon>Pseudomonadati</taxon>
        <taxon>Bacteroidota</taxon>
        <taxon>Flavobacteriia</taxon>
        <taxon>Flavobacteriales</taxon>
        <taxon>Phaeocystidibacteraceae</taxon>
        <taxon>Phaeocystidibacter</taxon>
    </lineage>
</organism>
<proteinExistence type="predicted"/>
<sequence length="74" mass="8906">MSFILRPYGKRELYNELVNRGYSMSYGYFRDQLTTALEYKGERLKDLKRRKTLSAFEVQRYIQECGLPRALNEM</sequence>
<name>A0A6L3ZD29_9FLAO</name>
<dbReference type="EMBL" id="WBVQ01000002">
    <property type="protein sequence ID" value="KAB2815580.1"/>
    <property type="molecule type" value="Genomic_DNA"/>
</dbReference>